<reference evidence="2 3" key="1">
    <citation type="submission" date="2016-11" db="EMBL/GenBank/DDBJ databases">
        <title>Trade-off between light-utilization and light-protection in marine flavobacteria.</title>
        <authorList>
            <person name="Kumagai Y."/>
        </authorList>
    </citation>
    <scope>NUCLEOTIDE SEQUENCE [LARGE SCALE GENOMIC DNA]</scope>
    <source>
        <strain evidence="2 3">JCM 17109</strain>
    </source>
</reference>
<protein>
    <recommendedName>
        <fullName evidence="1">Serine aminopeptidase S33 domain-containing protein</fullName>
    </recommendedName>
</protein>
<evidence type="ECO:0000313" key="3">
    <source>
        <dbReference type="Proteomes" id="UP000239532"/>
    </source>
</evidence>
<dbReference type="Gene3D" id="3.40.50.1820">
    <property type="entry name" value="alpha/beta hydrolase"/>
    <property type="match status" value="1"/>
</dbReference>
<feature type="domain" description="Serine aminopeptidase S33" evidence="1">
    <location>
        <begin position="60"/>
        <end position="304"/>
    </location>
</feature>
<sequence>MKNTLLISFVFAAKLIFCQTLNNEKEIKNISDFDLIEVSSKIDNDITIFGTLLKPKSEFEKLLIIVSGTGEISQKAHNYLTEYLLENNIAVFRFDKRGVGKSTGTYDDRLETYTNDFTAIYHELRAVNSVQNKTIGFLGHSLGGLVTIQVIKNGVKPNFLIQWASPIGKPREIAKYQIENGFNNYDKYISAKSIKEKTEILEFVHGVVDENVDLGTWDMWKTMLKEARKKGFKRKQFKNYISNYFVDFAKIDNTNTYKNIDLPTLIIIGQKDLLVDPKQSKADLLEIENPNIVFKQIEELGHFMTDIETDQSTNDIYDVDPSFKEYLVDWVNKINL</sequence>
<dbReference type="RefSeq" id="WP_105983190.1">
    <property type="nucleotide sequence ID" value="NZ_MQUC01000003.1"/>
</dbReference>
<name>A0A2S9WVE9_9FLAO</name>
<evidence type="ECO:0000313" key="2">
    <source>
        <dbReference type="EMBL" id="PRP67460.1"/>
    </source>
</evidence>
<comment type="caution">
    <text evidence="2">The sequence shown here is derived from an EMBL/GenBank/DDBJ whole genome shotgun (WGS) entry which is preliminary data.</text>
</comment>
<keyword evidence="3" id="KW-1185">Reference proteome</keyword>
<dbReference type="InterPro" id="IPR022742">
    <property type="entry name" value="Hydrolase_4"/>
</dbReference>
<proteinExistence type="predicted"/>
<evidence type="ECO:0000259" key="1">
    <source>
        <dbReference type="Pfam" id="PF12146"/>
    </source>
</evidence>
<dbReference type="EMBL" id="MQUC01000003">
    <property type="protein sequence ID" value="PRP67460.1"/>
    <property type="molecule type" value="Genomic_DNA"/>
</dbReference>
<dbReference type="InterPro" id="IPR053145">
    <property type="entry name" value="AB_hydrolase_Est10"/>
</dbReference>
<gene>
    <name evidence="2" type="ORF">BST86_10330</name>
</gene>
<dbReference type="OrthoDB" id="9809549at2"/>
<dbReference type="Pfam" id="PF12146">
    <property type="entry name" value="Hydrolase_4"/>
    <property type="match status" value="1"/>
</dbReference>
<organism evidence="2 3">
    <name type="scientific">Nonlabens agnitus</name>
    <dbReference type="NCBI Taxonomy" id="870484"/>
    <lineage>
        <taxon>Bacteria</taxon>
        <taxon>Pseudomonadati</taxon>
        <taxon>Bacteroidota</taxon>
        <taxon>Flavobacteriia</taxon>
        <taxon>Flavobacteriales</taxon>
        <taxon>Flavobacteriaceae</taxon>
        <taxon>Nonlabens</taxon>
    </lineage>
</organism>
<dbReference type="PANTHER" id="PTHR43265:SF1">
    <property type="entry name" value="ESTERASE ESTD"/>
    <property type="match status" value="1"/>
</dbReference>
<dbReference type="AlphaFoldDB" id="A0A2S9WVE9"/>
<accession>A0A2S9WVE9</accession>
<dbReference type="GO" id="GO:0052689">
    <property type="term" value="F:carboxylic ester hydrolase activity"/>
    <property type="evidence" value="ECO:0007669"/>
    <property type="project" value="TreeGrafter"/>
</dbReference>
<dbReference type="SUPFAM" id="SSF53474">
    <property type="entry name" value="alpha/beta-Hydrolases"/>
    <property type="match status" value="1"/>
</dbReference>
<dbReference type="PANTHER" id="PTHR43265">
    <property type="entry name" value="ESTERASE ESTD"/>
    <property type="match status" value="1"/>
</dbReference>
<dbReference type="InterPro" id="IPR029058">
    <property type="entry name" value="AB_hydrolase_fold"/>
</dbReference>
<dbReference type="Proteomes" id="UP000239532">
    <property type="component" value="Unassembled WGS sequence"/>
</dbReference>